<evidence type="ECO:0000256" key="1">
    <source>
        <dbReference type="ARBA" id="ARBA00006157"/>
    </source>
</evidence>
<dbReference type="GO" id="GO:0003677">
    <property type="term" value="F:DNA binding"/>
    <property type="evidence" value="ECO:0007669"/>
    <property type="project" value="UniProtKB-KW"/>
</dbReference>
<evidence type="ECO:0000313" key="6">
    <source>
        <dbReference type="EMBL" id="HAE2972324.1"/>
    </source>
</evidence>
<comment type="caution">
    <text evidence="7">The sequence shown here is derived from an EMBL/GenBank/DDBJ whole genome shotgun (WGS) entry which is preliminary data.</text>
</comment>
<name>A0A3V8XNB5_SALMO</name>
<keyword evidence="3" id="KW-0238">DNA-binding</keyword>
<evidence type="ECO:0000256" key="2">
    <source>
        <dbReference type="ARBA" id="ARBA00023015"/>
    </source>
</evidence>
<dbReference type="Gene3D" id="1.10.260.40">
    <property type="entry name" value="lambda repressor-like DNA-binding domains"/>
    <property type="match status" value="1"/>
</dbReference>
<feature type="domain" description="Ner winged helix-turn-helix DNA-binding" evidence="5">
    <location>
        <begin position="7"/>
        <end position="73"/>
    </location>
</feature>
<dbReference type="InterPro" id="IPR038722">
    <property type="entry name" value="Ner_HTH_dom"/>
</dbReference>
<dbReference type="SUPFAM" id="SSF47413">
    <property type="entry name" value="lambda repressor-like DNA-binding domains"/>
    <property type="match status" value="1"/>
</dbReference>
<proteinExistence type="inferred from homology"/>
<evidence type="ECO:0000256" key="3">
    <source>
        <dbReference type="ARBA" id="ARBA00023125"/>
    </source>
</evidence>
<keyword evidence="4" id="KW-0804">Transcription</keyword>
<dbReference type="InterPro" id="IPR010982">
    <property type="entry name" value="Lambda_DNA-bd_dom_sf"/>
</dbReference>
<keyword evidence="2" id="KW-0805">Transcription regulation</keyword>
<reference evidence="7" key="1">
    <citation type="journal article" date="2018" name="Genome Biol.">
        <title>SKESA: strategic k-mer extension for scrupulous assemblies.</title>
        <authorList>
            <person name="Souvorov A."/>
            <person name="Agarwala R."/>
            <person name="Lipman D.J."/>
        </authorList>
    </citation>
    <scope>NUCLEOTIDE SEQUENCE</scope>
    <source>
        <strain evidence="6">09-1991</strain>
        <strain evidence="7">10-2196</strain>
    </source>
</reference>
<protein>
    <submittedName>
        <fullName evidence="7">Transcriptional regulator</fullName>
    </submittedName>
</protein>
<sequence>MSAKNQDWHAEQVKAAVRMKGKSLSQLSREAGLKPDTMRNVFRCHIPRYEAIIAGYLEMDPAHIWPSRYMEKTSC</sequence>
<dbReference type="EMBL" id="DAARLW010000008">
    <property type="protein sequence ID" value="HAE2972324.1"/>
    <property type="molecule type" value="Genomic_DNA"/>
</dbReference>
<evidence type="ECO:0000313" key="7">
    <source>
        <dbReference type="EMBL" id="HAF7387949.1"/>
    </source>
</evidence>
<dbReference type="EMBL" id="DAAWDQ010000003">
    <property type="protein sequence ID" value="HAF7387949.1"/>
    <property type="molecule type" value="Genomic_DNA"/>
</dbReference>
<organism evidence="7">
    <name type="scientific">Salmonella montevideo</name>
    <dbReference type="NCBI Taxonomy" id="115981"/>
    <lineage>
        <taxon>Bacteria</taxon>
        <taxon>Pseudomonadati</taxon>
        <taxon>Pseudomonadota</taxon>
        <taxon>Gammaproteobacteria</taxon>
        <taxon>Enterobacterales</taxon>
        <taxon>Enterobacteriaceae</taxon>
        <taxon>Salmonella</taxon>
    </lineage>
</organism>
<gene>
    <name evidence="6" type="ORF">G3401_002632</name>
    <name evidence="7" type="ORF">G9254_000418</name>
</gene>
<comment type="similarity">
    <text evidence="1">Belongs to the ner transcriptional regulatory family.</text>
</comment>
<reference evidence="7" key="2">
    <citation type="submission" date="2018-07" db="EMBL/GenBank/DDBJ databases">
        <authorList>
            <consortium name="NCBI Pathogen Detection Project"/>
        </authorList>
    </citation>
    <scope>NUCLEOTIDE SEQUENCE</scope>
    <source>
        <strain evidence="6">09-1991</strain>
        <strain evidence="7">10-2196</strain>
    </source>
</reference>
<dbReference type="Pfam" id="PF13693">
    <property type="entry name" value="HTH_35"/>
    <property type="match status" value="1"/>
</dbReference>
<dbReference type="AlphaFoldDB" id="A0A3V8XNB5"/>
<evidence type="ECO:0000259" key="5">
    <source>
        <dbReference type="Pfam" id="PF13693"/>
    </source>
</evidence>
<evidence type="ECO:0000256" key="4">
    <source>
        <dbReference type="ARBA" id="ARBA00023163"/>
    </source>
</evidence>
<accession>A0A3V8XNB5</accession>